<dbReference type="SUPFAM" id="SSF53098">
    <property type="entry name" value="Ribonuclease H-like"/>
    <property type="match status" value="1"/>
</dbReference>
<evidence type="ECO:0000313" key="3">
    <source>
        <dbReference type="Proteomes" id="UP000436088"/>
    </source>
</evidence>
<evidence type="ECO:0000259" key="1">
    <source>
        <dbReference type="Pfam" id="PF13456"/>
    </source>
</evidence>
<dbReference type="EMBL" id="VEPZ02000970">
    <property type="protein sequence ID" value="KAE8706378.1"/>
    <property type="molecule type" value="Genomic_DNA"/>
</dbReference>
<feature type="domain" description="RNase H type-1" evidence="1">
    <location>
        <begin position="46"/>
        <end position="130"/>
    </location>
</feature>
<gene>
    <name evidence="2" type="ORF">F3Y22_tig00110393pilonHSYRG00026</name>
</gene>
<dbReference type="InterPro" id="IPR012337">
    <property type="entry name" value="RNaseH-like_sf"/>
</dbReference>
<dbReference type="InterPro" id="IPR002156">
    <property type="entry name" value="RNaseH_domain"/>
</dbReference>
<dbReference type="InterPro" id="IPR044730">
    <property type="entry name" value="RNase_H-like_dom_plant"/>
</dbReference>
<dbReference type="InterPro" id="IPR053151">
    <property type="entry name" value="RNase_H-like"/>
</dbReference>
<dbReference type="GO" id="GO:0004523">
    <property type="term" value="F:RNA-DNA hybrid ribonuclease activity"/>
    <property type="evidence" value="ECO:0007669"/>
    <property type="project" value="InterPro"/>
</dbReference>
<dbReference type="GO" id="GO:0003676">
    <property type="term" value="F:nucleic acid binding"/>
    <property type="evidence" value="ECO:0007669"/>
    <property type="project" value="InterPro"/>
</dbReference>
<comment type="caution">
    <text evidence="2">The sequence shown here is derived from an EMBL/GenBank/DDBJ whole genome shotgun (WGS) entry which is preliminary data.</text>
</comment>
<reference evidence="2" key="1">
    <citation type="submission" date="2019-09" db="EMBL/GenBank/DDBJ databases">
        <title>Draft genome information of white flower Hibiscus syriacus.</title>
        <authorList>
            <person name="Kim Y.-M."/>
        </authorList>
    </citation>
    <scope>NUCLEOTIDE SEQUENCE [LARGE SCALE GENOMIC DNA]</scope>
    <source>
        <strain evidence="2">YM2019G1</strain>
    </source>
</reference>
<sequence>MITVIREAKSWVSTIKTNQQLVVPRSSATNRDGRWNPPGVGIFKLNMDGTVYLTTKKASSGGAIRDYKGNWIAGYTRNIGCCSVSRAEYWAVINGLEIAWDLGLQQVIVEMDSIEAVCCLQASPQQHEPTANPKTYRSTMDHHILVYASLIQRTG</sequence>
<organism evidence="2 3">
    <name type="scientific">Hibiscus syriacus</name>
    <name type="common">Rose of Sharon</name>
    <dbReference type="NCBI Taxonomy" id="106335"/>
    <lineage>
        <taxon>Eukaryota</taxon>
        <taxon>Viridiplantae</taxon>
        <taxon>Streptophyta</taxon>
        <taxon>Embryophyta</taxon>
        <taxon>Tracheophyta</taxon>
        <taxon>Spermatophyta</taxon>
        <taxon>Magnoliopsida</taxon>
        <taxon>eudicotyledons</taxon>
        <taxon>Gunneridae</taxon>
        <taxon>Pentapetalae</taxon>
        <taxon>rosids</taxon>
        <taxon>malvids</taxon>
        <taxon>Malvales</taxon>
        <taxon>Malvaceae</taxon>
        <taxon>Malvoideae</taxon>
        <taxon>Hibiscus</taxon>
    </lineage>
</organism>
<protein>
    <recommendedName>
        <fullName evidence="1">RNase H type-1 domain-containing protein</fullName>
    </recommendedName>
</protein>
<dbReference type="InterPro" id="IPR036397">
    <property type="entry name" value="RNaseH_sf"/>
</dbReference>
<dbReference type="PANTHER" id="PTHR47723">
    <property type="entry name" value="OS05G0353850 PROTEIN"/>
    <property type="match status" value="1"/>
</dbReference>
<dbReference type="Gene3D" id="3.30.420.10">
    <property type="entry name" value="Ribonuclease H-like superfamily/Ribonuclease H"/>
    <property type="match status" value="1"/>
</dbReference>
<name>A0A6A3AR46_HIBSY</name>
<keyword evidence="3" id="KW-1185">Reference proteome</keyword>
<proteinExistence type="predicted"/>
<dbReference type="PANTHER" id="PTHR47723:SF19">
    <property type="entry name" value="POLYNUCLEOTIDYL TRANSFERASE, RIBONUCLEASE H-LIKE SUPERFAMILY PROTEIN"/>
    <property type="match status" value="1"/>
</dbReference>
<accession>A0A6A3AR46</accession>
<dbReference type="Pfam" id="PF13456">
    <property type="entry name" value="RVT_3"/>
    <property type="match status" value="1"/>
</dbReference>
<dbReference type="CDD" id="cd06222">
    <property type="entry name" value="RNase_H_like"/>
    <property type="match status" value="1"/>
</dbReference>
<evidence type="ECO:0000313" key="2">
    <source>
        <dbReference type="EMBL" id="KAE8706378.1"/>
    </source>
</evidence>
<dbReference type="Proteomes" id="UP000436088">
    <property type="component" value="Unassembled WGS sequence"/>
</dbReference>
<dbReference type="AlphaFoldDB" id="A0A6A3AR46"/>